<dbReference type="Proteomes" id="UP001149813">
    <property type="component" value="Unassembled WGS sequence"/>
</dbReference>
<dbReference type="AlphaFoldDB" id="A0A9W7Y2F0"/>
<keyword evidence="2" id="KW-1185">Reference proteome</keyword>
<protein>
    <submittedName>
        <fullName evidence="1">Uncharacterized protein</fullName>
    </submittedName>
</protein>
<organism evidence="1 2">
    <name type="scientific">Coemansia erecta</name>
    <dbReference type="NCBI Taxonomy" id="147472"/>
    <lineage>
        <taxon>Eukaryota</taxon>
        <taxon>Fungi</taxon>
        <taxon>Fungi incertae sedis</taxon>
        <taxon>Zoopagomycota</taxon>
        <taxon>Kickxellomycotina</taxon>
        <taxon>Kickxellomycetes</taxon>
        <taxon>Kickxellales</taxon>
        <taxon>Kickxellaceae</taxon>
        <taxon>Coemansia</taxon>
    </lineage>
</organism>
<reference evidence="1" key="1">
    <citation type="submission" date="2022-07" db="EMBL/GenBank/DDBJ databases">
        <title>Phylogenomic reconstructions and comparative analyses of Kickxellomycotina fungi.</title>
        <authorList>
            <person name="Reynolds N.K."/>
            <person name="Stajich J.E."/>
            <person name="Barry K."/>
            <person name="Grigoriev I.V."/>
            <person name="Crous P."/>
            <person name="Smith M.E."/>
        </authorList>
    </citation>
    <scope>NUCLEOTIDE SEQUENCE</scope>
    <source>
        <strain evidence="1">NBRC 32514</strain>
    </source>
</reference>
<comment type="caution">
    <text evidence="1">The sequence shown here is derived from an EMBL/GenBank/DDBJ whole genome shotgun (WGS) entry which is preliminary data.</text>
</comment>
<name>A0A9W7Y2F0_9FUNG</name>
<gene>
    <name evidence="1" type="ORF">LPJ53_000133</name>
</gene>
<accession>A0A9W7Y2F0</accession>
<proteinExistence type="predicted"/>
<evidence type="ECO:0000313" key="2">
    <source>
        <dbReference type="Proteomes" id="UP001149813"/>
    </source>
</evidence>
<sequence>MLSSRAIRASSIRFAQAREFHQQTPVAEGFLGKLFGGKKSKDPEPVQETTSAAVGDTIQDSKLLEHELISRLSSDPVNLKFPKRQYSAERLSYRVRQILQGCEVTLDKADWKATSLAEKDTKLKVLSAVMKHAKLPISSRALNNIQTVDDLLKELATKPASKDAGHQVAQFYSENSEDLPANMKFEPFAKETRNIHKRQ</sequence>
<evidence type="ECO:0000313" key="1">
    <source>
        <dbReference type="EMBL" id="KAJ1725654.1"/>
    </source>
</evidence>
<dbReference type="OrthoDB" id="6220758at2759"/>
<dbReference type="EMBL" id="JANBOJ010000002">
    <property type="protein sequence ID" value="KAJ1725654.1"/>
    <property type="molecule type" value="Genomic_DNA"/>
</dbReference>